<evidence type="ECO:0000256" key="10">
    <source>
        <dbReference type="ARBA" id="ARBA00031082"/>
    </source>
</evidence>
<evidence type="ECO:0000256" key="7">
    <source>
        <dbReference type="ARBA" id="ARBA00022741"/>
    </source>
</evidence>
<dbReference type="InterPro" id="IPR000836">
    <property type="entry name" value="PRTase_dom"/>
</dbReference>
<gene>
    <name evidence="11 13" type="primary">upp</name>
    <name evidence="13" type="ORF">ACFFFR_07620</name>
</gene>
<dbReference type="InterPro" id="IPR029057">
    <property type="entry name" value="PRTase-like"/>
</dbReference>
<dbReference type="PANTHER" id="PTHR32315">
    <property type="entry name" value="ADENINE PHOSPHORIBOSYLTRANSFERASE"/>
    <property type="match status" value="1"/>
</dbReference>
<keyword evidence="8 11" id="KW-0460">Magnesium</keyword>
<keyword evidence="14" id="KW-1185">Reference proteome</keyword>
<evidence type="ECO:0000313" key="13">
    <source>
        <dbReference type="EMBL" id="MFC0582249.1"/>
    </source>
</evidence>
<evidence type="ECO:0000256" key="2">
    <source>
        <dbReference type="ARBA" id="ARBA00009516"/>
    </source>
</evidence>
<protein>
    <recommendedName>
        <fullName evidence="3 11">Uracil phosphoribosyltransferase</fullName>
        <ecNumber evidence="3 11">2.4.2.9</ecNumber>
    </recommendedName>
    <alternativeName>
        <fullName evidence="10 11">UMP pyrophosphorylase</fullName>
    </alternativeName>
    <alternativeName>
        <fullName evidence="11">UPRTase</fullName>
    </alternativeName>
</protein>
<evidence type="ECO:0000256" key="1">
    <source>
        <dbReference type="ARBA" id="ARBA00005180"/>
    </source>
</evidence>
<dbReference type="EMBL" id="JBHLUB010000029">
    <property type="protein sequence ID" value="MFC0582249.1"/>
    <property type="molecule type" value="Genomic_DNA"/>
</dbReference>
<comment type="activity regulation">
    <text evidence="11">Allosterically activated by GTP.</text>
</comment>
<organism evidence="13 14">
    <name type="scientific">Micrococcoides hystricis</name>
    <dbReference type="NCBI Taxonomy" id="1572761"/>
    <lineage>
        <taxon>Bacteria</taxon>
        <taxon>Bacillati</taxon>
        <taxon>Actinomycetota</taxon>
        <taxon>Actinomycetes</taxon>
        <taxon>Micrococcales</taxon>
        <taxon>Micrococcaceae</taxon>
        <taxon>Micrococcoides</taxon>
    </lineage>
</organism>
<dbReference type="SUPFAM" id="SSF53271">
    <property type="entry name" value="PRTase-like"/>
    <property type="match status" value="1"/>
</dbReference>
<evidence type="ECO:0000256" key="4">
    <source>
        <dbReference type="ARBA" id="ARBA00022533"/>
    </source>
</evidence>
<feature type="binding site" evidence="11">
    <location>
        <position position="195"/>
    </location>
    <ligand>
        <name>uracil</name>
        <dbReference type="ChEBI" id="CHEBI:17568"/>
    </ligand>
</feature>
<dbReference type="HAMAP" id="MF_01218_B">
    <property type="entry name" value="Upp_B"/>
    <property type="match status" value="1"/>
</dbReference>
<dbReference type="Pfam" id="PF14681">
    <property type="entry name" value="UPRTase"/>
    <property type="match status" value="1"/>
</dbReference>
<comment type="cofactor">
    <cofactor evidence="11">
        <name>Mg(2+)</name>
        <dbReference type="ChEBI" id="CHEBI:18420"/>
    </cofactor>
    <text evidence="11">Binds 1 Mg(2+) ion per subunit. The magnesium is bound as Mg-PRPP.</text>
</comment>
<dbReference type="GO" id="GO:0004845">
    <property type="term" value="F:uracil phosphoribosyltransferase activity"/>
    <property type="evidence" value="ECO:0007669"/>
    <property type="project" value="UniProtKB-EC"/>
</dbReference>
<comment type="pathway">
    <text evidence="1 11">Pyrimidine metabolism; UMP biosynthesis via salvage pathway; UMP from uracil: step 1/1.</text>
</comment>
<reference evidence="13 14" key="1">
    <citation type="submission" date="2024-09" db="EMBL/GenBank/DDBJ databases">
        <authorList>
            <person name="Sun Q."/>
            <person name="Mori K."/>
        </authorList>
    </citation>
    <scope>NUCLEOTIDE SEQUENCE [LARGE SCALE GENOMIC DNA]</scope>
    <source>
        <strain evidence="13 14">NCAIM B.02604</strain>
    </source>
</reference>
<accession>A0ABV6PAV8</accession>
<dbReference type="RefSeq" id="WP_377459265.1">
    <property type="nucleotide sequence ID" value="NZ_JBHLUB010000029.1"/>
</dbReference>
<proteinExistence type="inferred from homology"/>
<evidence type="ECO:0000256" key="8">
    <source>
        <dbReference type="ARBA" id="ARBA00022842"/>
    </source>
</evidence>
<keyword evidence="7 11" id="KW-0547">Nucleotide-binding</keyword>
<evidence type="ECO:0000256" key="3">
    <source>
        <dbReference type="ARBA" id="ARBA00011894"/>
    </source>
</evidence>
<comment type="catalytic activity">
    <reaction evidence="11">
        <text>UMP + diphosphate = 5-phospho-alpha-D-ribose 1-diphosphate + uracil</text>
        <dbReference type="Rhea" id="RHEA:13017"/>
        <dbReference type="ChEBI" id="CHEBI:17568"/>
        <dbReference type="ChEBI" id="CHEBI:33019"/>
        <dbReference type="ChEBI" id="CHEBI:57865"/>
        <dbReference type="ChEBI" id="CHEBI:58017"/>
        <dbReference type="EC" id="2.4.2.9"/>
    </reaction>
</comment>
<comment type="function">
    <text evidence="11">Catalyzes the conversion of uracil and 5-phospho-alpha-D-ribose 1-diphosphate (PRPP) to UMP and diphosphate.</text>
</comment>
<dbReference type="Gene3D" id="3.40.50.2020">
    <property type="match status" value="1"/>
</dbReference>
<evidence type="ECO:0000256" key="11">
    <source>
        <dbReference type="HAMAP-Rule" id="MF_01218"/>
    </source>
</evidence>
<dbReference type="NCBIfam" id="TIGR01091">
    <property type="entry name" value="upp"/>
    <property type="match status" value="1"/>
</dbReference>
<keyword evidence="6 11" id="KW-0808">Transferase</keyword>
<sequence length="211" mass="22571">MRIHQVDHPLIAHKLTQLRDENTTATGFRQLTNEIVQLLAYPATAKLPTAPKSVTTPVCETVGSELSGETPLIVPILRAGLGMLEGMSKFLPEAEVGFLGMVRDEQTLEIETYAERLPADLTGRHVFILDPMLATGNTMVAALHYLREAGAASLSCICIVAAPEGIAQLEEHAADLDVDLYIASLDEGLTETAYISPGLGDAGDRLFGTSS</sequence>
<evidence type="ECO:0000256" key="6">
    <source>
        <dbReference type="ARBA" id="ARBA00022679"/>
    </source>
</evidence>
<feature type="domain" description="Phosphoribosyltransferase" evidence="12">
    <location>
        <begin position="6"/>
        <end position="209"/>
    </location>
</feature>
<dbReference type="InterPro" id="IPR050054">
    <property type="entry name" value="UPRTase/APRTase"/>
</dbReference>
<keyword evidence="5 11" id="KW-0328">Glycosyltransferase</keyword>
<dbReference type="CDD" id="cd06223">
    <property type="entry name" value="PRTases_typeI"/>
    <property type="match status" value="1"/>
</dbReference>
<evidence type="ECO:0000256" key="9">
    <source>
        <dbReference type="ARBA" id="ARBA00023134"/>
    </source>
</evidence>
<dbReference type="InterPro" id="IPR034332">
    <property type="entry name" value="Upp_B"/>
</dbReference>
<evidence type="ECO:0000313" key="14">
    <source>
        <dbReference type="Proteomes" id="UP001589862"/>
    </source>
</evidence>
<dbReference type="NCBIfam" id="NF001097">
    <property type="entry name" value="PRK00129.1"/>
    <property type="match status" value="1"/>
</dbReference>
<dbReference type="EC" id="2.4.2.9" evidence="3 11"/>
<feature type="binding site" evidence="11">
    <location>
        <begin position="200"/>
        <end position="202"/>
    </location>
    <ligand>
        <name>uracil</name>
        <dbReference type="ChEBI" id="CHEBI:17568"/>
    </ligand>
</feature>
<feature type="binding site" evidence="11">
    <location>
        <position position="78"/>
    </location>
    <ligand>
        <name>5-phospho-alpha-D-ribose 1-diphosphate</name>
        <dbReference type="ChEBI" id="CHEBI:58017"/>
    </ligand>
</feature>
<feature type="binding site" evidence="11">
    <location>
        <position position="103"/>
    </location>
    <ligand>
        <name>5-phospho-alpha-D-ribose 1-diphosphate</name>
        <dbReference type="ChEBI" id="CHEBI:58017"/>
    </ligand>
</feature>
<name>A0ABV6PAV8_9MICC</name>
<comment type="similarity">
    <text evidence="2 11">Belongs to the UPRTase family.</text>
</comment>
<evidence type="ECO:0000259" key="12">
    <source>
        <dbReference type="Pfam" id="PF14681"/>
    </source>
</evidence>
<comment type="caution">
    <text evidence="13">The sequence shown here is derived from an EMBL/GenBank/DDBJ whole genome shotgun (WGS) entry which is preliminary data.</text>
</comment>
<feature type="binding site" evidence="11">
    <location>
        <position position="201"/>
    </location>
    <ligand>
        <name>5-phospho-alpha-D-ribose 1-diphosphate</name>
        <dbReference type="ChEBI" id="CHEBI:58017"/>
    </ligand>
</feature>
<feature type="binding site" evidence="11">
    <location>
        <begin position="130"/>
        <end position="138"/>
    </location>
    <ligand>
        <name>5-phospho-alpha-D-ribose 1-diphosphate</name>
        <dbReference type="ChEBI" id="CHEBI:58017"/>
    </ligand>
</feature>
<keyword evidence="4 11" id="KW-0021">Allosteric enzyme</keyword>
<evidence type="ECO:0000256" key="5">
    <source>
        <dbReference type="ARBA" id="ARBA00022676"/>
    </source>
</evidence>
<keyword evidence="9 11" id="KW-0342">GTP-binding</keyword>
<dbReference type="Proteomes" id="UP001589862">
    <property type="component" value="Unassembled WGS sequence"/>
</dbReference>
<dbReference type="InterPro" id="IPR005765">
    <property type="entry name" value="UPRT"/>
</dbReference>
<dbReference type="PANTHER" id="PTHR32315:SF4">
    <property type="entry name" value="URACIL PHOSPHORIBOSYLTRANSFERASE, CHLOROPLASTIC"/>
    <property type="match status" value="1"/>
</dbReference>